<gene>
    <name evidence="1" type="ORF">HF878_10365</name>
</gene>
<dbReference type="InterPro" id="IPR018755">
    <property type="entry name" value="Phage_Mu_Gp48"/>
</dbReference>
<protein>
    <submittedName>
        <fullName evidence="1">DUF2313 domain-containing protein</fullName>
    </submittedName>
</protein>
<dbReference type="Proteomes" id="UP000543804">
    <property type="component" value="Unassembled WGS sequence"/>
</dbReference>
<dbReference type="Pfam" id="PF10076">
    <property type="entry name" value="Phage_Mu_Gp48"/>
    <property type="match status" value="1"/>
</dbReference>
<dbReference type="EMBL" id="JABAFA010000066">
    <property type="protein sequence ID" value="NMD99850.1"/>
    <property type="molecule type" value="Genomic_DNA"/>
</dbReference>
<sequence length="164" mass="19257">MLYLRNQTPNLARYLPQFLQEDEHFKATLAACSTEHEKYRLLLDEITNQFYIETATWGLGDWERILNLKPDAGDSYEQRRNRILLKLQGKQTSTLDFMRALVLRYCKEGTQASIIENDMPYTFKVDVSQGSVLYAKDLLEALDTYKPAHLSYKIALRWRLELTE</sequence>
<evidence type="ECO:0000313" key="2">
    <source>
        <dbReference type="Proteomes" id="UP000543804"/>
    </source>
</evidence>
<feature type="non-terminal residue" evidence="1">
    <location>
        <position position="164"/>
    </location>
</feature>
<evidence type="ECO:0000313" key="1">
    <source>
        <dbReference type="EMBL" id="NMD99850.1"/>
    </source>
</evidence>
<keyword evidence="2" id="KW-1185">Reference proteome</keyword>
<reference evidence="1 2" key="1">
    <citation type="submission" date="2020-04" db="EMBL/GenBank/DDBJ databases">
        <authorList>
            <person name="Hitch T.C.A."/>
            <person name="Wylensek D."/>
            <person name="Clavel T."/>
        </authorList>
    </citation>
    <scope>NUCLEOTIDE SEQUENCE [LARGE SCALE GENOMIC DNA]</scope>
    <source>
        <strain evidence="1 2">PG-130-P53-12</strain>
    </source>
</reference>
<comment type="caution">
    <text evidence="1">The sequence shown here is derived from an EMBL/GenBank/DDBJ whole genome shotgun (WGS) entry which is preliminary data.</text>
</comment>
<name>A0A848B6S0_9FIRM</name>
<dbReference type="RefSeq" id="WP_170078049.1">
    <property type="nucleotide sequence ID" value="NZ_JABAFA010000066.1"/>
</dbReference>
<organism evidence="1 2">
    <name type="scientific">Selenomonas bovis</name>
    <dbReference type="NCBI Taxonomy" id="416586"/>
    <lineage>
        <taxon>Bacteria</taxon>
        <taxon>Bacillati</taxon>
        <taxon>Bacillota</taxon>
        <taxon>Negativicutes</taxon>
        <taxon>Selenomonadales</taxon>
        <taxon>Selenomonadaceae</taxon>
        <taxon>Selenomonas</taxon>
    </lineage>
</organism>
<accession>A0A848B6S0</accession>
<dbReference type="AlphaFoldDB" id="A0A848B6S0"/>
<proteinExistence type="predicted"/>